<name>A0ABZ2NLF9_9BACI</name>
<dbReference type="RefSeq" id="WP_035409193.1">
    <property type="nucleotide sequence ID" value="NZ_CP147407.1"/>
</dbReference>
<proteinExistence type="predicted"/>
<keyword evidence="3" id="KW-1185">Reference proteome</keyword>
<accession>A0ABZ2NLF9</accession>
<dbReference type="EMBL" id="CP147407">
    <property type="protein sequence ID" value="WXB98219.1"/>
    <property type="molecule type" value="Genomic_DNA"/>
</dbReference>
<protein>
    <submittedName>
        <fullName evidence="2">DUF4183 domain-containing protein</fullName>
    </submittedName>
</protein>
<dbReference type="Proteomes" id="UP001377337">
    <property type="component" value="Chromosome"/>
</dbReference>
<evidence type="ECO:0000313" key="3">
    <source>
        <dbReference type="Proteomes" id="UP001377337"/>
    </source>
</evidence>
<gene>
    <name evidence="2" type="ORF">WCV65_07000</name>
</gene>
<evidence type="ECO:0000313" key="2">
    <source>
        <dbReference type="EMBL" id="WXB98219.1"/>
    </source>
</evidence>
<dbReference type="Pfam" id="PF13799">
    <property type="entry name" value="DUF4183"/>
    <property type="match status" value="1"/>
</dbReference>
<sequence>MPAELIKLVLSASNTVSGDVNVSTVTDVAPIASRYAANVTALMILGGNTTIPATSFRDDNGNSLAAGGLPVPNTETVVNVYVNGVLQQGGLSTLSANNLLIRASILLGAPVVLEYLNFSNVTSASTATNTLAVDTVIDT</sequence>
<feature type="domain" description="DUF4183" evidence="1">
    <location>
        <begin position="51"/>
        <end position="115"/>
    </location>
</feature>
<dbReference type="InterPro" id="IPR025237">
    <property type="entry name" value="DUF4183"/>
</dbReference>
<organism evidence="2 3">
    <name type="scientific">Metabacillus sediminis</name>
    <dbReference type="NCBI Taxonomy" id="3117746"/>
    <lineage>
        <taxon>Bacteria</taxon>
        <taxon>Bacillati</taxon>
        <taxon>Bacillota</taxon>
        <taxon>Bacilli</taxon>
        <taxon>Bacillales</taxon>
        <taxon>Bacillaceae</taxon>
        <taxon>Metabacillus</taxon>
    </lineage>
</organism>
<reference evidence="2 3" key="1">
    <citation type="submission" date="2024-02" db="EMBL/GenBank/DDBJ databases">
        <title>Seven novel Bacillus-like species.</title>
        <authorList>
            <person name="Liu G."/>
        </authorList>
    </citation>
    <scope>NUCLEOTIDE SEQUENCE [LARGE SCALE GENOMIC DNA]</scope>
    <source>
        <strain evidence="2 3">FJAT-52054</strain>
    </source>
</reference>
<evidence type="ECO:0000259" key="1">
    <source>
        <dbReference type="Pfam" id="PF13799"/>
    </source>
</evidence>